<dbReference type="Proteomes" id="UP000001176">
    <property type="component" value="Chromosome"/>
</dbReference>
<accession>A9H7D3</accession>
<dbReference type="EMBL" id="AM889285">
    <property type="protein sequence ID" value="CAP57624.1"/>
    <property type="molecule type" value="Genomic_DNA"/>
</dbReference>
<keyword evidence="3" id="KW-1185">Reference proteome</keyword>
<evidence type="ECO:0000256" key="1">
    <source>
        <dbReference type="SAM" id="SignalP"/>
    </source>
</evidence>
<name>A9H7D3_GLUDA</name>
<organism evidence="2 3">
    <name type="scientific">Gluconacetobacter diazotrophicus (strain ATCC 49037 / DSM 5601 / CCUG 37298 / CIP 103539 / LMG 7603 / PAl5)</name>
    <dbReference type="NCBI Taxonomy" id="272568"/>
    <lineage>
        <taxon>Bacteria</taxon>
        <taxon>Pseudomonadati</taxon>
        <taxon>Pseudomonadota</taxon>
        <taxon>Alphaproteobacteria</taxon>
        <taxon>Acetobacterales</taxon>
        <taxon>Acetobacteraceae</taxon>
        <taxon>Gluconacetobacter</taxon>
    </lineage>
</organism>
<reference evidence="2" key="1">
    <citation type="journal article" date="2009" name="BMC Genomics">
        <title>Complete genome sequence of the sugarcane nitrogen-fixing endophyte Gluconacetobacter diazotrophicus Pal5.</title>
        <authorList>
            <person name="Bertalan M."/>
            <person name="Albano R."/>
            <person name="Padua V."/>
            <person name="Rouws L."/>
            <person name="Rojas C."/>
            <person name="Hemerly A."/>
            <person name="Teixeira K."/>
            <person name="Schwab S."/>
            <person name="Araujo J."/>
            <person name="Oliveira A."/>
            <person name="Franca L."/>
            <person name="Magalhaes V."/>
            <person name="Alqueres S."/>
            <person name="Cardoso A."/>
            <person name="Almeida W."/>
            <person name="Loureiro M.M."/>
            <person name="Nogueira E."/>
            <person name="Cidade D."/>
            <person name="Oliveira D."/>
            <person name="Simao T."/>
            <person name="Macedo J."/>
            <person name="Valadao A."/>
            <person name="Dreschsel M."/>
            <person name="Freitas F."/>
            <person name="Vidal M."/>
            <person name="Guedes H."/>
            <person name="Rodrigues E."/>
            <person name="Meneses C."/>
            <person name="Brioso P."/>
            <person name="Pozzer L."/>
            <person name="Figueiredo D."/>
            <person name="Montano H."/>
            <person name="Junior J."/>
            <person name="Filho G."/>
            <person name="Flores V."/>
            <person name="Ferreira B."/>
            <person name="Branco A."/>
            <person name="Gonzalez P."/>
            <person name="Guillobel H."/>
            <person name="Lemos M."/>
            <person name="Seibel L."/>
            <person name="Macedo J."/>
            <person name="Alves-Ferreira M."/>
            <person name="Sachetto-Martins G."/>
            <person name="Coelho A."/>
            <person name="Santos E."/>
            <person name="Amaral G."/>
            <person name="Neves A."/>
            <person name="Pacheco A.B."/>
            <person name="Carvalho D."/>
            <person name="Lery L."/>
            <person name="Bisch P."/>
            <person name="Rossle S.C."/>
            <person name="Urmenyi T."/>
            <person name="Kruger W.V."/>
            <person name="Martins O."/>
            <person name="Baldani J.I."/>
            <person name="Ferreira P.C."/>
        </authorList>
    </citation>
    <scope>NUCLEOTIDE SEQUENCE [LARGE SCALE GENOMIC DNA]</scope>
    <source>
        <strain evidence="2">PAl 5</strain>
    </source>
</reference>
<feature type="chain" id="PRO_5002736145" evidence="1">
    <location>
        <begin position="24"/>
        <end position="337"/>
    </location>
</feature>
<dbReference type="AlphaFoldDB" id="A9H7D3"/>
<keyword evidence="1" id="KW-0732">Signal</keyword>
<dbReference type="KEGG" id="gdi:GDI3681"/>
<gene>
    <name evidence="2" type="ordered locus">GDI3681</name>
</gene>
<sequence>MVFGMKTLLILAGALALAAPARAQVVGPVSHRDVPACPDSGGNHLNYQPLTGVFSCGTTGNVPAIGNDTVLGNVSGGSAAAGALTQGQLTALVQPFTAGLSGAVPASGGGTTNFLRADGTWAAPPGGGAATPRIVQSQVVAYPSSALSVALPAVPQPGNMLLFVGTKWSTSPSMVPGWTQLYWAGSESNDGLMVVYRYAMPGDTGSITLSTQATGWSGCLFELSGVAAGNIVSVQEGDNYSGGGTSVSAGSGLPDDDSILVGIVFSEGAATQPTVTLTGATQGQSTWATGSSNGGNRFVASFSTGPLPRGGATIGAAFSSVATGANIMGAVAISPVR</sequence>
<proteinExistence type="predicted"/>
<feature type="signal peptide" evidence="1">
    <location>
        <begin position="1"/>
        <end position="23"/>
    </location>
</feature>
<evidence type="ECO:0000313" key="2">
    <source>
        <dbReference type="EMBL" id="CAP57624.1"/>
    </source>
</evidence>
<evidence type="ECO:0000313" key="3">
    <source>
        <dbReference type="Proteomes" id="UP000001176"/>
    </source>
</evidence>
<protein>
    <submittedName>
        <fullName evidence="2">Putative exported protein</fullName>
    </submittedName>
</protein>